<dbReference type="InterPro" id="IPR002035">
    <property type="entry name" value="VWF_A"/>
</dbReference>
<gene>
    <name evidence="3" type="ORF">SteCoe_37814</name>
</gene>
<evidence type="ECO:0000259" key="1">
    <source>
        <dbReference type="PROSITE" id="PS50234"/>
    </source>
</evidence>
<feature type="domain" description="VIT" evidence="2">
    <location>
        <begin position="3"/>
        <end position="132"/>
    </location>
</feature>
<evidence type="ECO:0000259" key="2">
    <source>
        <dbReference type="PROSITE" id="PS51468"/>
    </source>
</evidence>
<dbReference type="InterPro" id="IPR036465">
    <property type="entry name" value="vWFA_dom_sf"/>
</dbReference>
<dbReference type="InterPro" id="IPR025574">
    <property type="entry name" value="Nucleoporin_FG_rpt"/>
</dbReference>
<evidence type="ECO:0008006" key="5">
    <source>
        <dbReference type="Google" id="ProtNLM"/>
    </source>
</evidence>
<accession>A0A1R2AMD4</accession>
<dbReference type="SMART" id="SM00609">
    <property type="entry name" value="VIT"/>
    <property type="match status" value="1"/>
</dbReference>
<dbReference type="OrthoDB" id="312927at2759"/>
<dbReference type="SUPFAM" id="SSF53300">
    <property type="entry name" value="vWA-like"/>
    <property type="match status" value="1"/>
</dbReference>
<organism evidence="3 4">
    <name type="scientific">Stentor coeruleus</name>
    <dbReference type="NCBI Taxonomy" id="5963"/>
    <lineage>
        <taxon>Eukaryota</taxon>
        <taxon>Sar</taxon>
        <taxon>Alveolata</taxon>
        <taxon>Ciliophora</taxon>
        <taxon>Postciliodesmatophora</taxon>
        <taxon>Heterotrichea</taxon>
        <taxon>Heterotrichida</taxon>
        <taxon>Stentoridae</taxon>
        <taxon>Stentor</taxon>
    </lineage>
</organism>
<dbReference type="GO" id="GO:0005643">
    <property type="term" value="C:nuclear pore"/>
    <property type="evidence" value="ECO:0007669"/>
    <property type="project" value="UniProtKB-ARBA"/>
</dbReference>
<dbReference type="PANTHER" id="PTHR45737:SF6">
    <property type="entry name" value="VON WILLEBRAND FACTOR A DOMAIN-CONTAINING PROTEIN 5A"/>
    <property type="match status" value="1"/>
</dbReference>
<dbReference type="PROSITE" id="PS50234">
    <property type="entry name" value="VWFA"/>
    <property type="match status" value="1"/>
</dbReference>
<name>A0A1R2AMD4_9CILI</name>
<proteinExistence type="predicted"/>
<feature type="domain" description="VWFA" evidence="1">
    <location>
        <begin position="256"/>
        <end position="432"/>
    </location>
</feature>
<dbReference type="Pfam" id="PF13768">
    <property type="entry name" value="VWA_3"/>
    <property type="match status" value="1"/>
</dbReference>
<dbReference type="EMBL" id="MPUH01002004">
    <property type="protein sequence ID" value="OMJ65669.1"/>
    <property type="molecule type" value="Genomic_DNA"/>
</dbReference>
<dbReference type="PANTHER" id="PTHR45737">
    <property type="entry name" value="VON WILLEBRAND FACTOR A DOMAIN-CONTAINING PROTEIN 5A"/>
    <property type="match status" value="1"/>
</dbReference>
<dbReference type="SMART" id="SM00327">
    <property type="entry name" value="VWA"/>
    <property type="match status" value="1"/>
</dbReference>
<dbReference type="Pfam" id="PF08487">
    <property type="entry name" value="VIT"/>
    <property type="match status" value="1"/>
</dbReference>
<sequence>MLHFRLIDYALKPISLNPLKSLRFETYIQDSIANIKIFQIFTNDEPCPIECDYSLPILDQGVIESLKVHLPDGSILVSHIEEKEKAAEDYSDAISQGHTATMANIIQNKALNVFIGNLGPGEKLSIEVTIVYPLESDEDFWKIVVPSGLIPESIDNFNLHYEVHIVSNSPITEYKSNFELDWIIAPDKLTVQGQLKNSVQSLMFKGESVWVKFKAQSTTTPTCIVQKYEDKYAAMMSFIPYVDSLTSIEDVEGIGEFWLVLDRSGSMSGTSIEMAKQATIVFLKSLTTGSTFNIVSFGSSYSYMFNQPIINNQENVQRAISEVQGFSADMGGTEIYQPLNSIFSKASSNERPRIIILLTDGEVSNSAGVINLIKAQAGNSKVHSIGIGNSVDRYLITESAKAGRGSASFVTNSNEIGKKVIGALKKCLLPCVNSWEISWPGECYPKTENLGFLYYGEKCVQYILLDSIPTSPLEIRFYDNYKNAFLAYSLSNFQIVPGNNIIKLWGKNKIDFLNEKQQENKFEIIKISKSLGIPSELTSFICIKENENPVEGDMITKKIPQARPFGLSNFNSAYQQNLFGSSNIHPSNQPNLFGSLSPNPYNQPSLFGISNINPRTQPYPYGSSNMNTMNQPILLGSSNAYLGNQTSIFGSSGAYPNNQSSLFRSSNVNPNLNQANLIRPSNTNQSYQTGLFGSSNINPSPNQTSLFGSSNMNPSPNQTGLFGSSNINPSPNQASLFGSSNINPSHQSNLFGSSNMSPQNPLSMPNKCLTGGMQGFPMSSSNTPFDPFATLSNTYNSSRAIPNPTNNVSLFQNSVPQPKKSEPEMQNTNLFDPFSAFEMNSAPMSNKPPVNNVFQSNNIPCAPCPQSQSLFGPSKNELLKESKKPDMFDLFSMDDALKPTSQFAEQDLMNLDLNMDFNSSKPPKNLKSFQPQTKSNNIYIDVISVQLAQGFWEYQSISQLFPEIKNIPKDLFQISEDLKLDVISTVFVLAYLYKYYSEKHEEWELVERKTNKWLKSMKISFEPLREVISNYV</sequence>
<dbReference type="PROSITE" id="PS51468">
    <property type="entry name" value="VIT"/>
    <property type="match status" value="1"/>
</dbReference>
<dbReference type="AlphaFoldDB" id="A0A1R2AMD4"/>
<keyword evidence="4" id="KW-1185">Reference proteome</keyword>
<dbReference type="Proteomes" id="UP000187209">
    <property type="component" value="Unassembled WGS sequence"/>
</dbReference>
<dbReference type="Gene3D" id="3.40.50.410">
    <property type="entry name" value="von Willebrand factor, type A domain"/>
    <property type="match status" value="1"/>
</dbReference>
<protein>
    <recommendedName>
        <fullName evidence="5">VWFA domain-containing protein</fullName>
    </recommendedName>
</protein>
<evidence type="ECO:0000313" key="4">
    <source>
        <dbReference type="Proteomes" id="UP000187209"/>
    </source>
</evidence>
<dbReference type="Pfam" id="PF13634">
    <property type="entry name" value="Nucleoporin_FG"/>
    <property type="match status" value="1"/>
</dbReference>
<dbReference type="InterPro" id="IPR013694">
    <property type="entry name" value="VIT"/>
</dbReference>
<evidence type="ECO:0000313" key="3">
    <source>
        <dbReference type="EMBL" id="OMJ65669.1"/>
    </source>
</evidence>
<reference evidence="3 4" key="1">
    <citation type="submission" date="2016-11" db="EMBL/GenBank/DDBJ databases">
        <title>The macronuclear genome of Stentor coeruleus: a giant cell with tiny introns.</title>
        <authorList>
            <person name="Slabodnick M."/>
            <person name="Ruby J.G."/>
            <person name="Reiff S.B."/>
            <person name="Swart E.C."/>
            <person name="Gosai S."/>
            <person name="Prabakaran S."/>
            <person name="Witkowska E."/>
            <person name="Larue G.E."/>
            <person name="Fisher S."/>
            <person name="Freeman R.M."/>
            <person name="Gunawardena J."/>
            <person name="Chu W."/>
            <person name="Stover N.A."/>
            <person name="Gregory B.D."/>
            <person name="Nowacki M."/>
            <person name="Derisi J."/>
            <person name="Roy S.W."/>
            <person name="Marshall W.F."/>
            <person name="Sood P."/>
        </authorList>
    </citation>
    <scope>NUCLEOTIDE SEQUENCE [LARGE SCALE GENOMIC DNA]</scope>
    <source>
        <strain evidence="3">WM001</strain>
    </source>
</reference>
<comment type="caution">
    <text evidence="3">The sequence shown here is derived from an EMBL/GenBank/DDBJ whole genome shotgun (WGS) entry which is preliminary data.</text>
</comment>